<proteinExistence type="predicted"/>
<accession>A0AAX0VBT4</accession>
<keyword evidence="1" id="KW-1133">Transmembrane helix</keyword>
<dbReference type="EMBL" id="MKGH01000017">
    <property type="protein sequence ID" value="PKX78406.1"/>
    <property type="molecule type" value="Genomic_DNA"/>
</dbReference>
<evidence type="ECO:0000313" key="3">
    <source>
        <dbReference type="Proteomes" id="UP000234349"/>
    </source>
</evidence>
<feature type="transmembrane region" description="Helical" evidence="1">
    <location>
        <begin position="6"/>
        <end position="23"/>
    </location>
</feature>
<keyword evidence="1" id="KW-0472">Membrane</keyword>
<reference evidence="2 3" key="1">
    <citation type="submission" date="2016-09" db="EMBL/GenBank/DDBJ databases">
        <authorList>
            <person name="Inglin R.C."/>
        </authorList>
    </citation>
    <scope>NUCLEOTIDE SEQUENCE [LARGE SCALE GENOMIC DNA]</scope>
    <source>
        <strain evidence="2 3">RI-517</strain>
    </source>
</reference>
<evidence type="ECO:0000256" key="1">
    <source>
        <dbReference type="SAM" id="Phobius"/>
    </source>
</evidence>
<dbReference type="RefSeq" id="WP_099769385.1">
    <property type="nucleotide sequence ID" value="NZ_CP017275.1"/>
</dbReference>
<protein>
    <submittedName>
        <fullName evidence="2">Uncharacterized protein</fullName>
    </submittedName>
</protein>
<dbReference type="AlphaFoldDB" id="A0AAX0VBT4"/>
<organism evidence="2 3">
    <name type="scientific">Latilactobacillus sakei</name>
    <name type="common">Lactobacillus sakei</name>
    <dbReference type="NCBI Taxonomy" id="1599"/>
    <lineage>
        <taxon>Bacteria</taxon>
        <taxon>Bacillati</taxon>
        <taxon>Bacillota</taxon>
        <taxon>Bacilli</taxon>
        <taxon>Lactobacillales</taxon>
        <taxon>Lactobacillaceae</taxon>
        <taxon>Latilactobacillus</taxon>
    </lineage>
</organism>
<comment type="caution">
    <text evidence="2">The sequence shown here is derived from an EMBL/GenBank/DDBJ whole genome shotgun (WGS) entry which is preliminary data.</text>
</comment>
<dbReference type="Proteomes" id="UP000234349">
    <property type="component" value="Unassembled WGS sequence"/>
</dbReference>
<gene>
    <name evidence="2" type="ORF">CUR37_04305</name>
</gene>
<evidence type="ECO:0000313" key="2">
    <source>
        <dbReference type="EMBL" id="PKX78406.1"/>
    </source>
</evidence>
<keyword evidence="1" id="KW-0812">Transmembrane</keyword>
<sequence>MEIFTTIILFLILGAISTVGFMVKDAAKIPRSLIVENSKAKNEKDIQRESYFREISGSKLDSTFDDWIRLITELDKFKEKFSGKSGEKKLNDMIKSALMYGSERTVHIVAIMMQRLYKNGSLENSVKVEFGKEKDNSLENFELMFLISFLICSLKFDFSGYSIEPKDIIKTKINDYGDNVDIINKAYDNVKSMIN</sequence>
<name>A0AAX0VBT4_LATSK</name>